<name>A0A382RBQ7_9ZZZZ</name>
<dbReference type="EMBL" id="UINC01120216">
    <property type="protein sequence ID" value="SVC94567.1"/>
    <property type="molecule type" value="Genomic_DNA"/>
</dbReference>
<sequence>LNQKLSLKQKLREVEAVLRVLKTRRN</sequence>
<feature type="non-terminal residue" evidence="1">
    <location>
        <position position="1"/>
    </location>
</feature>
<evidence type="ECO:0000313" key="1">
    <source>
        <dbReference type="EMBL" id="SVC94567.1"/>
    </source>
</evidence>
<proteinExistence type="predicted"/>
<feature type="non-terminal residue" evidence="1">
    <location>
        <position position="26"/>
    </location>
</feature>
<protein>
    <submittedName>
        <fullName evidence="1">Uncharacterized protein</fullName>
    </submittedName>
</protein>
<reference evidence="1" key="1">
    <citation type="submission" date="2018-05" db="EMBL/GenBank/DDBJ databases">
        <authorList>
            <person name="Lanie J.A."/>
            <person name="Ng W.-L."/>
            <person name="Kazmierczak K.M."/>
            <person name="Andrzejewski T.M."/>
            <person name="Davidsen T.M."/>
            <person name="Wayne K.J."/>
            <person name="Tettelin H."/>
            <person name="Glass J.I."/>
            <person name="Rusch D."/>
            <person name="Podicherti R."/>
            <person name="Tsui H.-C.T."/>
            <person name="Winkler M.E."/>
        </authorList>
    </citation>
    <scope>NUCLEOTIDE SEQUENCE</scope>
</reference>
<organism evidence="1">
    <name type="scientific">marine metagenome</name>
    <dbReference type="NCBI Taxonomy" id="408172"/>
    <lineage>
        <taxon>unclassified sequences</taxon>
        <taxon>metagenomes</taxon>
        <taxon>ecological metagenomes</taxon>
    </lineage>
</organism>
<gene>
    <name evidence="1" type="ORF">METZ01_LOCUS347421</name>
</gene>
<dbReference type="AlphaFoldDB" id="A0A382RBQ7"/>
<accession>A0A382RBQ7</accession>